<dbReference type="Pfam" id="PF01261">
    <property type="entry name" value="AP_endonuc_2"/>
    <property type="match status" value="1"/>
</dbReference>
<gene>
    <name evidence="2" type="ORF">FNA46_06895</name>
</gene>
<name>A0A549TE19_9HYPH</name>
<reference evidence="2 3" key="1">
    <citation type="submission" date="2019-07" db="EMBL/GenBank/DDBJ databases">
        <title>Ln-dependent methylotrophs.</title>
        <authorList>
            <person name="Tani A."/>
        </authorList>
    </citation>
    <scope>NUCLEOTIDE SEQUENCE [LARGE SCALE GENOMIC DNA]</scope>
    <source>
        <strain evidence="2 3">SM12</strain>
    </source>
</reference>
<dbReference type="GO" id="GO:0016853">
    <property type="term" value="F:isomerase activity"/>
    <property type="evidence" value="ECO:0007669"/>
    <property type="project" value="UniProtKB-KW"/>
</dbReference>
<dbReference type="InterPro" id="IPR036237">
    <property type="entry name" value="Xyl_isomerase-like_sf"/>
</dbReference>
<dbReference type="Gene3D" id="3.20.20.150">
    <property type="entry name" value="Divalent-metal-dependent TIM barrel enzymes"/>
    <property type="match status" value="1"/>
</dbReference>
<evidence type="ECO:0000259" key="1">
    <source>
        <dbReference type="Pfam" id="PF01261"/>
    </source>
</evidence>
<keyword evidence="3" id="KW-1185">Reference proteome</keyword>
<dbReference type="Proteomes" id="UP000316801">
    <property type="component" value="Unassembled WGS sequence"/>
</dbReference>
<dbReference type="PANTHER" id="PTHR12110">
    <property type="entry name" value="HYDROXYPYRUVATE ISOMERASE"/>
    <property type="match status" value="1"/>
</dbReference>
<accession>A0A549TE19</accession>
<dbReference type="EMBL" id="VJMG01000015">
    <property type="protein sequence ID" value="TRL40303.1"/>
    <property type="molecule type" value="Genomic_DNA"/>
</dbReference>
<dbReference type="InterPro" id="IPR013022">
    <property type="entry name" value="Xyl_isomerase-like_TIM-brl"/>
</dbReference>
<dbReference type="InterPro" id="IPR050312">
    <property type="entry name" value="IolE/XylAMocC-like"/>
</dbReference>
<dbReference type="AlphaFoldDB" id="A0A549TE19"/>
<dbReference type="PANTHER" id="PTHR12110:SF41">
    <property type="entry name" value="INOSOSE DEHYDRATASE"/>
    <property type="match status" value="1"/>
</dbReference>
<comment type="caution">
    <text evidence="2">The sequence shown here is derived from an EMBL/GenBank/DDBJ whole genome shotgun (WGS) entry which is preliminary data.</text>
</comment>
<feature type="domain" description="Xylose isomerase-like TIM barrel" evidence="1">
    <location>
        <begin position="25"/>
        <end position="273"/>
    </location>
</feature>
<protein>
    <submittedName>
        <fullName evidence="2">Sugar phosphate isomerase/epimerase</fullName>
    </submittedName>
</protein>
<dbReference type="SUPFAM" id="SSF51658">
    <property type="entry name" value="Xylose isomerase-like"/>
    <property type="match status" value="1"/>
</dbReference>
<keyword evidence="2" id="KW-0413">Isomerase</keyword>
<evidence type="ECO:0000313" key="3">
    <source>
        <dbReference type="Proteomes" id="UP000316801"/>
    </source>
</evidence>
<evidence type="ECO:0000313" key="2">
    <source>
        <dbReference type="EMBL" id="TRL40303.1"/>
    </source>
</evidence>
<sequence>MQGFGIHASIWTMDWNRQNAEHAITAAAAHGLAFIEIPLVDMTAINAAHSRTLLEMHGLRGVCSLVLPQAAWASVNPEAAAEHLCHALDLAAAMGCEALSGVTFGGTNERTGFPPTAAEYDNLARALDVAGRHARAKGLLLGIEPVNRYENHLLNTARQAVDLIERIGLDTLFVHLDTFHMAIEERGFANGILDARDHLKYMHMSESHRGTPGDGNVDWDAIFSALAAIGFAGGLAVESFAGMPARMAGDISLWRPVSEGPEAVLGRGLAFLRDKAAQYGLSFAASATPVGEEDLHVRRA</sequence>
<dbReference type="RefSeq" id="WP_143124413.1">
    <property type="nucleotide sequence ID" value="NZ_VJMG01000015.1"/>
</dbReference>
<proteinExistence type="predicted"/>
<organism evidence="2 3">
    <name type="scientific">Rhizobium straminoryzae</name>
    <dbReference type="NCBI Taxonomy" id="1387186"/>
    <lineage>
        <taxon>Bacteria</taxon>
        <taxon>Pseudomonadati</taxon>
        <taxon>Pseudomonadota</taxon>
        <taxon>Alphaproteobacteria</taxon>
        <taxon>Hyphomicrobiales</taxon>
        <taxon>Rhizobiaceae</taxon>
        <taxon>Rhizobium/Agrobacterium group</taxon>
        <taxon>Rhizobium</taxon>
    </lineage>
</organism>